<sequence>MAQARRAHIDHDLAGSGLRIVAFDQSQWLVGADQLPRSHRPILGDRHERIKIAVTSRLAKTRGRDGWVKSVQWCTGVGQLTNGV</sequence>
<dbReference type="Proteomes" id="UP000465360">
    <property type="component" value="Unassembled WGS sequence"/>
</dbReference>
<evidence type="ECO:0000313" key="1">
    <source>
        <dbReference type="EMBL" id="GFG90556.1"/>
    </source>
</evidence>
<reference evidence="1 2" key="1">
    <citation type="journal article" date="2019" name="Emerg. Microbes Infect.">
        <title>Comprehensive subspecies identification of 175 nontuberculous mycobacteria species based on 7547 genomic profiles.</title>
        <authorList>
            <person name="Matsumoto Y."/>
            <person name="Kinjo T."/>
            <person name="Motooka D."/>
            <person name="Nabeya D."/>
            <person name="Jung N."/>
            <person name="Uechi K."/>
            <person name="Horii T."/>
            <person name="Iida T."/>
            <person name="Fujita J."/>
            <person name="Nakamura S."/>
        </authorList>
    </citation>
    <scope>NUCLEOTIDE SEQUENCE [LARGE SCALE GENOMIC DNA]</scope>
    <source>
        <strain evidence="1 2">JCM 30725</strain>
    </source>
</reference>
<dbReference type="AlphaFoldDB" id="A0A7I9YPF1"/>
<comment type="caution">
    <text evidence="1">The sequence shown here is derived from an EMBL/GenBank/DDBJ whole genome shotgun (WGS) entry which is preliminary data.</text>
</comment>
<evidence type="ECO:0000313" key="2">
    <source>
        <dbReference type="Proteomes" id="UP000465360"/>
    </source>
</evidence>
<accession>A0A7I9YPF1</accession>
<organism evidence="1 2">
    <name type="scientific">Mycobacterium bourgelatii</name>
    <dbReference type="NCBI Taxonomy" id="1273442"/>
    <lineage>
        <taxon>Bacteria</taxon>
        <taxon>Bacillati</taxon>
        <taxon>Actinomycetota</taxon>
        <taxon>Actinomycetes</taxon>
        <taxon>Mycobacteriales</taxon>
        <taxon>Mycobacteriaceae</taxon>
        <taxon>Mycobacterium</taxon>
    </lineage>
</organism>
<protein>
    <submittedName>
        <fullName evidence="1">Uncharacterized protein</fullName>
    </submittedName>
</protein>
<dbReference type="EMBL" id="BLKZ01000001">
    <property type="protein sequence ID" value="GFG90556.1"/>
    <property type="molecule type" value="Genomic_DNA"/>
</dbReference>
<proteinExistence type="predicted"/>
<keyword evidence="2" id="KW-1185">Reference proteome</keyword>
<name>A0A7I9YPF1_MYCBU</name>
<gene>
    <name evidence="1" type="ORF">MBOU_25980</name>
</gene>